<keyword evidence="2" id="KW-1185">Reference proteome</keyword>
<dbReference type="AlphaFoldDB" id="A0A9J6PM82"/>
<organism evidence="1 2">
    <name type="scientific">Futiania mangrovi</name>
    <dbReference type="NCBI Taxonomy" id="2959716"/>
    <lineage>
        <taxon>Bacteria</taxon>
        <taxon>Pseudomonadati</taxon>
        <taxon>Pseudomonadota</taxon>
        <taxon>Alphaproteobacteria</taxon>
        <taxon>Futianiales</taxon>
        <taxon>Futianiaceae</taxon>
        <taxon>Futiania</taxon>
    </lineage>
</organism>
<name>A0A9J6PM82_9PROT</name>
<accession>A0A9J6PM82</accession>
<proteinExistence type="predicted"/>
<comment type="caution">
    <text evidence="1">The sequence shown here is derived from an EMBL/GenBank/DDBJ whole genome shotgun (WGS) entry which is preliminary data.</text>
</comment>
<dbReference type="Proteomes" id="UP001055804">
    <property type="component" value="Unassembled WGS sequence"/>
</dbReference>
<evidence type="ECO:0000313" key="1">
    <source>
        <dbReference type="EMBL" id="MCP1337775.1"/>
    </source>
</evidence>
<dbReference type="EMBL" id="JAMZFT010000004">
    <property type="protein sequence ID" value="MCP1337775.1"/>
    <property type="molecule type" value="Genomic_DNA"/>
</dbReference>
<gene>
    <name evidence="1" type="ORF">NJQ99_15245</name>
</gene>
<evidence type="ECO:0000313" key="2">
    <source>
        <dbReference type="Proteomes" id="UP001055804"/>
    </source>
</evidence>
<reference evidence="1" key="1">
    <citation type="submission" date="2022-06" db="EMBL/GenBank/DDBJ databases">
        <title>Isolation and Genomics of Futiania mangrovii gen. nov., sp. nov., a Rare and Metabolically-versatile member in the Class Alphaproteobacteria.</title>
        <authorList>
            <person name="Liu L."/>
            <person name="Huang W.-C."/>
            <person name="Pan J."/>
            <person name="Li J."/>
            <person name="Huang Y."/>
            <person name="Du H."/>
            <person name="Liu Y."/>
            <person name="Li M."/>
        </authorList>
    </citation>
    <scope>NUCLEOTIDE SEQUENCE</scope>
    <source>
        <strain evidence="1">FT118</strain>
    </source>
</reference>
<sequence length="115" mass="12958">MVIDSTGKPTKKAMQLAKKGWSQAKIDRWLSDRARMDDRAGERRHANTPDSLTLWSRIIADLLATPGVKHAGLLLHFYSGDVDSEWIDPIRETVPISDFETRLANIREGQLLMTG</sequence>
<protein>
    <submittedName>
        <fullName evidence="1">Uncharacterized protein</fullName>
    </submittedName>
</protein>
<dbReference type="RefSeq" id="WP_269333738.1">
    <property type="nucleotide sequence ID" value="NZ_JAMZFT010000004.1"/>
</dbReference>